<dbReference type="PRINTS" id="PR00992">
    <property type="entry name" value="ALARACEMASE"/>
</dbReference>
<dbReference type="SMART" id="SM01005">
    <property type="entry name" value="Ala_racemase_C"/>
    <property type="match status" value="1"/>
</dbReference>
<evidence type="ECO:0000256" key="3">
    <source>
        <dbReference type="ARBA" id="ARBA00007880"/>
    </source>
</evidence>
<dbReference type="GO" id="GO:0030170">
    <property type="term" value="F:pyridoxal phosphate binding"/>
    <property type="evidence" value="ECO:0007669"/>
    <property type="project" value="UniProtKB-UniRule"/>
</dbReference>
<comment type="function">
    <text evidence="7">Catalyzes the interconversion of L-alanine and D-alanine. May also act on other amino acids.</text>
</comment>
<comment type="similarity">
    <text evidence="3 7">Belongs to the alanine racemase family.</text>
</comment>
<evidence type="ECO:0000256" key="9">
    <source>
        <dbReference type="PIRSR" id="PIRSR600821-52"/>
    </source>
</evidence>
<feature type="modified residue" description="N6-(pyridoxal phosphate)lysine" evidence="7 8">
    <location>
        <position position="49"/>
    </location>
</feature>
<dbReference type="InterPro" id="IPR000821">
    <property type="entry name" value="Ala_racemase"/>
</dbReference>
<accession>A0ABD6GD16</accession>
<dbReference type="InterPro" id="IPR029066">
    <property type="entry name" value="PLP-binding_barrel"/>
</dbReference>
<dbReference type="SUPFAM" id="SSF51419">
    <property type="entry name" value="PLP-binding barrel"/>
    <property type="match status" value="1"/>
</dbReference>
<feature type="domain" description="Alanine racemase C-terminal" evidence="10">
    <location>
        <begin position="247"/>
        <end position="384"/>
    </location>
</feature>
<comment type="catalytic activity">
    <reaction evidence="1 7">
        <text>L-alanine = D-alanine</text>
        <dbReference type="Rhea" id="RHEA:20249"/>
        <dbReference type="ChEBI" id="CHEBI:57416"/>
        <dbReference type="ChEBI" id="CHEBI:57972"/>
        <dbReference type="EC" id="5.1.1.1"/>
    </reaction>
</comment>
<dbReference type="Pfam" id="PF00842">
    <property type="entry name" value="Ala_racemase_C"/>
    <property type="match status" value="1"/>
</dbReference>
<dbReference type="Gene3D" id="3.20.20.10">
    <property type="entry name" value="Alanine racemase"/>
    <property type="match status" value="1"/>
</dbReference>
<proteinExistence type="inferred from homology"/>
<dbReference type="EMBL" id="MBEV02000010">
    <property type="protein sequence ID" value="MUP06842.1"/>
    <property type="molecule type" value="Genomic_DNA"/>
</dbReference>
<dbReference type="RefSeq" id="WP_070167393.1">
    <property type="nucleotide sequence ID" value="NZ_CP118259.1"/>
</dbReference>
<comment type="caution">
    <text evidence="11">The sequence shown here is derived from an EMBL/GenBank/DDBJ whole genome shotgun (WGS) entry which is preliminary data.</text>
</comment>
<dbReference type="GO" id="GO:0008784">
    <property type="term" value="F:alanine racemase activity"/>
    <property type="evidence" value="ECO:0007669"/>
    <property type="project" value="UniProtKB-UniRule"/>
</dbReference>
<dbReference type="InterPro" id="IPR020622">
    <property type="entry name" value="Ala_racemase_pyridoxalP-BS"/>
</dbReference>
<protein>
    <recommendedName>
        <fullName evidence="4 7">Alanine racemase</fullName>
        <ecNumber evidence="4 7">5.1.1.1</ecNumber>
    </recommendedName>
</protein>
<dbReference type="AlphaFoldDB" id="A0ABD6GD16"/>
<sequence>MTLPAFSIPPSDEFLTAPLRVTIDLQALADNWREMAKRSGQARAGAVVKADGYGIGIEDAGQTLYNAGARDFFVALPSEGATLRTYAPDARIFVLSGIWEGMEPLFFEHDLVPVIASEEQLAFWMRTVAEHGEHPCALHVDTGFNRLGLSMDDALFLATDVSRPASFSPVLILSHLACADDPSSPMNQQQLQAFHQVSAAFEGIESSLSASAGTLLGPDYHFDLTRPGIALYGGEAVTGLPNPMRPVVKAEARILQVRQAKSGETVSYGATCKLARESRLAIASVGYADGYLRNLSGHGTTLRDTGSPGAYGSIAGYKVPVVGRITMDMTIFDVSDVPEKAIAAGDYIELFGPNMPIDDVARAAGTIGYEMLTGLGLRYERHYLEADDRSDHGV</sequence>
<dbReference type="Gene3D" id="2.40.37.10">
    <property type="entry name" value="Lyase, Ornithine Decarboxylase, Chain A, domain 1"/>
    <property type="match status" value="1"/>
</dbReference>
<evidence type="ECO:0000256" key="8">
    <source>
        <dbReference type="PIRSR" id="PIRSR600821-50"/>
    </source>
</evidence>
<organism evidence="11 12">
    <name type="scientific">Agrobacterium vitis</name>
    <name type="common">Rhizobium vitis</name>
    <dbReference type="NCBI Taxonomy" id="373"/>
    <lineage>
        <taxon>Bacteria</taxon>
        <taxon>Pseudomonadati</taxon>
        <taxon>Pseudomonadota</taxon>
        <taxon>Alphaproteobacteria</taxon>
        <taxon>Hyphomicrobiales</taxon>
        <taxon>Rhizobiaceae</taxon>
        <taxon>Rhizobium/Agrobacterium group</taxon>
        <taxon>Agrobacterium</taxon>
    </lineage>
</organism>
<feature type="active site" description="Proton acceptor; specific for D-alanine" evidence="7">
    <location>
        <position position="49"/>
    </location>
</feature>
<dbReference type="PANTHER" id="PTHR30511:SF0">
    <property type="entry name" value="ALANINE RACEMASE, CATABOLIC-RELATED"/>
    <property type="match status" value="1"/>
</dbReference>
<dbReference type="InterPro" id="IPR011079">
    <property type="entry name" value="Ala_racemase_C"/>
</dbReference>
<comment type="pathway">
    <text evidence="7">Amino-acid biosynthesis; D-alanine biosynthesis; D-alanine from L-alanine: step 1/1.</text>
</comment>
<keyword evidence="5 7" id="KW-0663">Pyridoxal phosphate</keyword>
<dbReference type="CDD" id="cd00430">
    <property type="entry name" value="PLPDE_III_AR"/>
    <property type="match status" value="1"/>
</dbReference>
<evidence type="ECO:0000259" key="10">
    <source>
        <dbReference type="SMART" id="SM01005"/>
    </source>
</evidence>
<evidence type="ECO:0000256" key="2">
    <source>
        <dbReference type="ARBA" id="ARBA00001933"/>
    </source>
</evidence>
<evidence type="ECO:0000256" key="1">
    <source>
        <dbReference type="ARBA" id="ARBA00000316"/>
    </source>
</evidence>
<dbReference type="Proteomes" id="UP000175993">
    <property type="component" value="Unassembled WGS sequence"/>
</dbReference>
<evidence type="ECO:0000256" key="7">
    <source>
        <dbReference type="HAMAP-Rule" id="MF_01201"/>
    </source>
</evidence>
<feature type="binding site" evidence="7 9">
    <location>
        <position position="327"/>
    </location>
    <ligand>
        <name>substrate</name>
    </ligand>
</feature>
<dbReference type="NCBIfam" id="TIGR00492">
    <property type="entry name" value="alr"/>
    <property type="match status" value="1"/>
</dbReference>
<dbReference type="PROSITE" id="PS00395">
    <property type="entry name" value="ALANINE_RACEMASE"/>
    <property type="match status" value="1"/>
</dbReference>
<evidence type="ECO:0000256" key="4">
    <source>
        <dbReference type="ARBA" id="ARBA00013089"/>
    </source>
</evidence>
<dbReference type="InterPro" id="IPR009006">
    <property type="entry name" value="Ala_racemase/Decarboxylase_C"/>
</dbReference>
<dbReference type="HAMAP" id="MF_01201">
    <property type="entry name" value="Ala_racemase"/>
    <property type="match status" value="1"/>
</dbReference>
<dbReference type="PANTHER" id="PTHR30511">
    <property type="entry name" value="ALANINE RACEMASE"/>
    <property type="match status" value="1"/>
</dbReference>
<dbReference type="SUPFAM" id="SSF50621">
    <property type="entry name" value="Alanine racemase C-terminal domain-like"/>
    <property type="match status" value="1"/>
</dbReference>
<feature type="binding site" evidence="7 9">
    <location>
        <position position="146"/>
    </location>
    <ligand>
        <name>substrate</name>
    </ligand>
</feature>
<gene>
    <name evidence="11" type="primary">alr</name>
    <name evidence="11" type="ORF">BBI04_018765</name>
</gene>
<evidence type="ECO:0000256" key="6">
    <source>
        <dbReference type="ARBA" id="ARBA00023235"/>
    </source>
</evidence>
<evidence type="ECO:0000256" key="5">
    <source>
        <dbReference type="ARBA" id="ARBA00022898"/>
    </source>
</evidence>
<dbReference type="EC" id="5.1.1.1" evidence="4 7"/>
<name>A0ABD6GD16_AGRVI</name>
<dbReference type="Pfam" id="PF01168">
    <property type="entry name" value="Ala_racemase_N"/>
    <property type="match status" value="1"/>
</dbReference>
<comment type="cofactor">
    <cofactor evidence="2 7 8">
        <name>pyridoxal 5'-phosphate</name>
        <dbReference type="ChEBI" id="CHEBI:597326"/>
    </cofactor>
</comment>
<evidence type="ECO:0000313" key="11">
    <source>
        <dbReference type="EMBL" id="MUP06842.1"/>
    </source>
</evidence>
<keyword evidence="6 7" id="KW-0413">Isomerase</keyword>
<dbReference type="GO" id="GO:0030632">
    <property type="term" value="P:D-alanine biosynthetic process"/>
    <property type="evidence" value="ECO:0007669"/>
    <property type="project" value="UniProtKB-UniRule"/>
</dbReference>
<evidence type="ECO:0000313" key="12">
    <source>
        <dbReference type="Proteomes" id="UP000175993"/>
    </source>
</evidence>
<dbReference type="InterPro" id="IPR001608">
    <property type="entry name" value="Ala_racemase_N"/>
</dbReference>
<feature type="active site" description="Proton acceptor; specific for L-alanine" evidence="7">
    <location>
        <position position="268"/>
    </location>
</feature>
<reference evidence="11 12" key="1">
    <citation type="submission" date="2019-11" db="EMBL/GenBank/DDBJ databases">
        <title>Whole-genome sequencing of Allorhizobium vitis.</title>
        <authorList>
            <person name="Gan H.M."/>
            <person name="Savka M.A."/>
        </authorList>
    </citation>
    <scope>NUCLEOTIDE SEQUENCE [LARGE SCALE GENOMIC DNA]</scope>
    <source>
        <strain evidence="11 12">AB4</strain>
    </source>
</reference>